<proteinExistence type="inferred from homology"/>
<comment type="caution">
    <text evidence="6">The sequence shown here is derived from an EMBL/GenBank/DDBJ whole genome shotgun (WGS) entry which is preliminary data.</text>
</comment>
<protein>
    <submittedName>
        <fullName evidence="6">ABC transporter ATP-binding protein</fullName>
    </submittedName>
</protein>
<accession>A0A917NGZ5</accession>
<dbReference type="GO" id="GO:0016887">
    <property type="term" value="F:ATP hydrolysis activity"/>
    <property type="evidence" value="ECO:0007669"/>
    <property type="project" value="InterPro"/>
</dbReference>
<reference evidence="6" key="2">
    <citation type="submission" date="2020-09" db="EMBL/GenBank/DDBJ databases">
        <authorList>
            <person name="Sun Q."/>
            <person name="Ohkuma M."/>
        </authorList>
    </citation>
    <scope>NUCLEOTIDE SEQUENCE</scope>
    <source>
        <strain evidence="6">JCM 18487</strain>
    </source>
</reference>
<dbReference type="PROSITE" id="PS50893">
    <property type="entry name" value="ABC_TRANSPORTER_2"/>
    <property type="match status" value="1"/>
</dbReference>
<dbReference type="CDD" id="cd03257">
    <property type="entry name" value="ABC_NikE_OppD_transporters"/>
    <property type="match status" value="1"/>
</dbReference>
<dbReference type="PANTHER" id="PTHR43776:SF7">
    <property type="entry name" value="D,D-DIPEPTIDE TRANSPORT ATP-BINDING PROTEIN DDPF-RELATED"/>
    <property type="match status" value="1"/>
</dbReference>
<dbReference type="RefSeq" id="WP_188881131.1">
    <property type="nucleotide sequence ID" value="NZ_BMOY01000006.1"/>
</dbReference>
<evidence type="ECO:0000256" key="3">
    <source>
        <dbReference type="ARBA" id="ARBA00022741"/>
    </source>
</evidence>
<dbReference type="NCBIfam" id="TIGR01727">
    <property type="entry name" value="oligo_HPY"/>
    <property type="match status" value="1"/>
</dbReference>
<dbReference type="GO" id="GO:0015833">
    <property type="term" value="P:peptide transport"/>
    <property type="evidence" value="ECO:0007669"/>
    <property type="project" value="InterPro"/>
</dbReference>
<evidence type="ECO:0000313" key="6">
    <source>
        <dbReference type="EMBL" id="GGI99948.1"/>
    </source>
</evidence>
<dbReference type="GO" id="GO:0005524">
    <property type="term" value="F:ATP binding"/>
    <property type="evidence" value="ECO:0007669"/>
    <property type="project" value="UniProtKB-KW"/>
</dbReference>
<reference evidence="6" key="1">
    <citation type="journal article" date="2014" name="Int. J. Syst. Evol. Microbiol.">
        <title>Complete genome sequence of Corynebacterium casei LMG S-19264T (=DSM 44701T), isolated from a smear-ripened cheese.</title>
        <authorList>
            <consortium name="US DOE Joint Genome Institute (JGI-PGF)"/>
            <person name="Walter F."/>
            <person name="Albersmeier A."/>
            <person name="Kalinowski J."/>
            <person name="Ruckert C."/>
        </authorList>
    </citation>
    <scope>NUCLEOTIDE SEQUENCE</scope>
    <source>
        <strain evidence="6">JCM 18487</strain>
    </source>
</reference>
<dbReference type="FunFam" id="3.40.50.300:FF:000016">
    <property type="entry name" value="Oligopeptide ABC transporter ATP-binding component"/>
    <property type="match status" value="1"/>
</dbReference>
<dbReference type="Pfam" id="PF08352">
    <property type="entry name" value="oligo_HPY"/>
    <property type="match status" value="1"/>
</dbReference>
<evidence type="ECO:0000259" key="5">
    <source>
        <dbReference type="PROSITE" id="PS50893"/>
    </source>
</evidence>
<evidence type="ECO:0000256" key="4">
    <source>
        <dbReference type="ARBA" id="ARBA00022840"/>
    </source>
</evidence>
<name>A0A917NGZ5_9BACL</name>
<evidence type="ECO:0000256" key="1">
    <source>
        <dbReference type="ARBA" id="ARBA00005417"/>
    </source>
</evidence>
<dbReference type="Pfam" id="PF00005">
    <property type="entry name" value="ABC_tran"/>
    <property type="match status" value="1"/>
</dbReference>
<dbReference type="Gene3D" id="3.40.50.300">
    <property type="entry name" value="P-loop containing nucleotide triphosphate hydrolases"/>
    <property type="match status" value="1"/>
</dbReference>
<dbReference type="PROSITE" id="PS00211">
    <property type="entry name" value="ABC_TRANSPORTER_1"/>
    <property type="match status" value="1"/>
</dbReference>
<gene>
    <name evidence="6" type="ORF">GCM10010885_06540</name>
</gene>
<dbReference type="InterPro" id="IPR050319">
    <property type="entry name" value="ABC_transp_ATP-bind"/>
</dbReference>
<dbReference type="GO" id="GO:0055085">
    <property type="term" value="P:transmembrane transport"/>
    <property type="evidence" value="ECO:0007669"/>
    <property type="project" value="UniProtKB-ARBA"/>
</dbReference>
<keyword evidence="3" id="KW-0547">Nucleotide-binding</keyword>
<dbReference type="InterPro" id="IPR003593">
    <property type="entry name" value="AAA+_ATPase"/>
</dbReference>
<dbReference type="InterPro" id="IPR003439">
    <property type="entry name" value="ABC_transporter-like_ATP-bd"/>
</dbReference>
<comment type="similarity">
    <text evidence="1">Belongs to the ABC transporter superfamily.</text>
</comment>
<dbReference type="SUPFAM" id="SSF52540">
    <property type="entry name" value="P-loop containing nucleoside triphosphate hydrolases"/>
    <property type="match status" value="1"/>
</dbReference>
<keyword evidence="2" id="KW-0813">Transport</keyword>
<sequence>MNNLVELENVSVSFVKKKGLFGKPDRVAALSEVNFRLAPSEVVALVGESGCGKTTLARVVTGLQKPTSGMVRYKGKDIWRLSKKEFLEYRRDVQLMMQDSYAALNPMRSVEQSLIPPLLRHNIAKNHRSAREKVVELLESVGLTPGEQFLGKYPHQLSGGQRQRVCLARAISIDPKVIVADEPVSAVDVSLRLSILNLMSRLNKERGIAFIYITHDLSTARYIANHGRMVVMYLGRVVQTGNVHDLLANPTHPYLRALLSAVPVPDPEISRKKRMVQLRSMDMPNPTNPPSGCSFHPRCPIAIDKCAQVVPELRVLNGSEVACHLAEEGTKWSLVDHYQQS</sequence>
<dbReference type="InterPro" id="IPR027417">
    <property type="entry name" value="P-loop_NTPase"/>
</dbReference>
<keyword evidence="4 6" id="KW-0067">ATP-binding</keyword>
<dbReference type="InterPro" id="IPR013563">
    <property type="entry name" value="Oligopep_ABC_C"/>
</dbReference>
<dbReference type="EMBL" id="BMOY01000006">
    <property type="protein sequence ID" value="GGI99948.1"/>
    <property type="molecule type" value="Genomic_DNA"/>
</dbReference>
<dbReference type="AlphaFoldDB" id="A0A917NGZ5"/>
<dbReference type="SMART" id="SM00382">
    <property type="entry name" value="AAA"/>
    <property type="match status" value="1"/>
</dbReference>
<dbReference type="Proteomes" id="UP000637695">
    <property type="component" value="Unassembled WGS sequence"/>
</dbReference>
<organism evidence="6 7">
    <name type="scientific">Alicyclobacillus cellulosilyticus</name>
    <dbReference type="NCBI Taxonomy" id="1003997"/>
    <lineage>
        <taxon>Bacteria</taxon>
        <taxon>Bacillati</taxon>
        <taxon>Bacillota</taxon>
        <taxon>Bacilli</taxon>
        <taxon>Bacillales</taxon>
        <taxon>Alicyclobacillaceae</taxon>
        <taxon>Alicyclobacillus</taxon>
    </lineage>
</organism>
<dbReference type="InterPro" id="IPR017871">
    <property type="entry name" value="ABC_transporter-like_CS"/>
</dbReference>
<evidence type="ECO:0000313" key="7">
    <source>
        <dbReference type="Proteomes" id="UP000637695"/>
    </source>
</evidence>
<evidence type="ECO:0000256" key="2">
    <source>
        <dbReference type="ARBA" id="ARBA00022448"/>
    </source>
</evidence>
<dbReference type="PANTHER" id="PTHR43776">
    <property type="entry name" value="TRANSPORT ATP-BINDING PROTEIN"/>
    <property type="match status" value="1"/>
</dbReference>
<feature type="domain" description="ABC transporter" evidence="5">
    <location>
        <begin position="5"/>
        <end position="259"/>
    </location>
</feature>
<keyword evidence="7" id="KW-1185">Reference proteome</keyword>